<evidence type="ECO:0000313" key="2">
    <source>
        <dbReference type="EMBL" id="GLQ22505.1"/>
    </source>
</evidence>
<dbReference type="InterPro" id="IPR029039">
    <property type="entry name" value="Flavoprotein-like_sf"/>
</dbReference>
<evidence type="ECO:0008006" key="4">
    <source>
        <dbReference type="Google" id="ProtNLM"/>
    </source>
</evidence>
<sequence length="159" mass="17660">MKALILYYSRSGTTANLARAISAAIDAPTAEISCPRYGPGWLRYLRAGYDSVKGRHPPISVPDTVWGNYDLLILGSPIWTSYPALPLRAFLKQGHELPPRIALFFTYGGHSPPEKAVNFISDRLLRQPIATLAVQQERVLRGEFDDDLKAFTSQLSTDN</sequence>
<dbReference type="PANTHER" id="PTHR39201">
    <property type="entry name" value="EXPORTED PROTEIN-RELATED"/>
    <property type="match status" value="1"/>
</dbReference>
<dbReference type="InterPro" id="IPR001226">
    <property type="entry name" value="Flavodoxin_CS"/>
</dbReference>
<evidence type="ECO:0000256" key="1">
    <source>
        <dbReference type="ARBA" id="ARBA00001917"/>
    </source>
</evidence>
<evidence type="ECO:0000313" key="3">
    <source>
        <dbReference type="Proteomes" id="UP001161391"/>
    </source>
</evidence>
<comment type="caution">
    <text evidence="2">The sequence shown here is derived from an EMBL/GenBank/DDBJ whole genome shotgun (WGS) entry which is preliminary data.</text>
</comment>
<accession>A0ABQ5V754</accession>
<dbReference type="SUPFAM" id="SSF52218">
    <property type="entry name" value="Flavoproteins"/>
    <property type="match status" value="1"/>
</dbReference>
<reference evidence="2" key="1">
    <citation type="journal article" date="2014" name="Int. J. Syst. Evol. Microbiol.">
        <title>Complete genome of a new Firmicutes species belonging to the dominant human colonic microbiota ('Ruminococcus bicirculans') reveals two chromosomes and a selective capacity to utilize plant glucans.</title>
        <authorList>
            <consortium name="NISC Comparative Sequencing Program"/>
            <person name="Wegmann U."/>
            <person name="Louis P."/>
            <person name="Goesmann A."/>
            <person name="Henrissat B."/>
            <person name="Duncan S.H."/>
            <person name="Flint H.J."/>
        </authorList>
    </citation>
    <scope>NUCLEOTIDE SEQUENCE</scope>
    <source>
        <strain evidence="2">NBRC 108219</strain>
    </source>
</reference>
<dbReference type="PANTHER" id="PTHR39201:SF1">
    <property type="entry name" value="FLAVODOXIN-LIKE DOMAIN-CONTAINING PROTEIN"/>
    <property type="match status" value="1"/>
</dbReference>
<dbReference type="RefSeq" id="WP_284386940.1">
    <property type="nucleotide sequence ID" value="NZ_BSNK01000001.1"/>
</dbReference>
<gene>
    <name evidence="2" type="ORF">GCM10007853_03790</name>
</gene>
<dbReference type="Gene3D" id="3.40.50.360">
    <property type="match status" value="1"/>
</dbReference>
<protein>
    <recommendedName>
        <fullName evidence="4">Flavodoxin</fullName>
    </recommendedName>
</protein>
<dbReference type="Proteomes" id="UP001161391">
    <property type="component" value="Unassembled WGS sequence"/>
</dbReference>
<comment type="cofactor">
    <cofactor evidence="1">
        <name>FMN</name>
        <dbReference type="ChEBI" id="CHEBI:58210"/>
    </cofactor>
</comment>
<keyword evidence="3" id="KW-1185">Reference proteome</keyword>
<name>A0ABQ5V754_9PROT</name>
<dbReference type="EMBL" id="BSNK01000001">
    <property type="protein sequence ID" value="GLQ22505.1"/>
    <property type="molecule type" value="Genomic_DNA"/>
</dbReference>
<proteinExistence type="predicted"/>
<organism evidence="2 3">
    <name type="scientific">Algimonas ampicilliniresistens</name>
    <dbReference type="NCBI Taxonomy" id="1298735"/>
    <lineage>
        <taxon>Bacteria</taxon>
        <taxon>Pseudomonadati</taxon>
        <taxon>Pseudomonadota</taxon>
        <taxon>Alphaproteobacteria</taxon>
        <taxon>Maricaulales</taxon>
        <taxon>Robiginitomaculaceae</taxon>
        <taxon>Algimonas</taxon>
    </lineage>
</organism>
<dbReference type="PROSITE" id="PS00201">
    <property type="entry name" value="FLAVODOXIN"/>
    <property type="match status" value="1"/>
</dbReference>
<reference evidence="2" key="2">
    <citation type="submission" date="2023-01" db="EMBL/GenBank/DDBJ databases">
        <title>Draft genome sequence of Algimonas ampicilliniresistens strain NBRC 108219.</title>
        <authorList>
            <person name="Sun Q."/>
            <person name="Mori K."/>
        </authorList>
    </citation>
    <scope>NUCLEOTIDE SEQUENCE</scope>
    <source>
        <strain evidence="2">NBRC 108219</strain>
    </source>
</reference>